<dbReference type="Proteomes" id="UP000492821">
    <property type="component" value="Unassembled WGS sequence"/>
</dbReference>
<protein>
    <submittedName>
        <fullName evidence="2">C-type lectin domain-containing protein</fullName>
    </submittedName>
</protein>
<evidence type="ECO:0000313" key="2">
    <source>
        <dbReference type="WBParaSite" id="Pan_g4128.t1"/>
    </source>
</evidence>
<dbReference type="InterPro" id="IPR016186">
    <property type="entry name" value="C-type_lectin-like/link_sf"/>
</dbReference>
<accession>A0A7E4VXB1</accession>
<dbReference type="InterPro" id="IPR016187">
    <property type="entry name" value="CTDL_fold"/>
</dbReference>
<reference evidence="2" key="2">
    <citation type="submission" date="2020-10" db="UniProtKB">
        <authorList>
            <consortium name="WormBaseParasite"/>
        </authorList>
    </citation>
    <scope>IDENTIFICATION</scope>
</reference>
<dbReference type="AlphaFoldDB" id="A0A7E4VXB1"/>
<evidence type="ECO:0000313" key="1">
    <source>
        <dbReference type="Proteomes" id="UP000492821"/>
    </source>
</evidence>
<proteinExistence type="predicted"/>
<keyword evidence="1" id="KW-1185">Reference proteome</keyword>
<organism evidence="1 2">
    <name type="scientific">Panagrellus redivivus</name>
    <name type="common">Microworm</name>
    <dbReference type="NCBI Taxonomy" id="6233"/>
    <lineage>
        <taxon>Eukaryota</taxon>
        <taxon>Metazoa</taxon>
        <taxon>Ecdysozoa</taxon>
        <taxon>Nematoda</taxon>
        <taxon>Chromadorea</taxon>
        <taxon>Rhabditida</taxon>
        <taxon>Tylenchina</taxon>
        <taxon>Panagrolaimomorpha</taxon>
        <taxon>Panagrolaimoidea</taxon>
        <taxon>Panagrolaimidae</taxon>
        <taxon>Panagrellus</taxon>
    </lineage>
</organism>
<dbReference type="Gene3D" id="3.10.100.10">
    <property type="entry name" value="Mannose-Binding Protein A, subunit A"/>
    <property type="match status" value="1"/>
</dbReference>
<sequence length="175" mass="19459">MLPSALDAVWNGTACIVPAITFSYDCSSPSLKLANYFPNWFCYLAIPMAATTINDTQRYDYYNNVCYEQTGGGNLACVNHPTVNNYTFNVAENSEYVMIGLVSANGTVSTGYDLLWIDGTRITYLNYAGGSPGETSDFYFTIMDVDKYWWTNMTTVPEKTSLVCRVAATLVLTKR</sequence>
<dbReference type="SUPFAM" id="SSF56436">
    <property type="entry name" value="C-type lectin-like"/>
    <property type="match status" value="1"/>
</dbReference>
<name>A0A7E4VXB1_PANRE</name>
<reference evidence="1" key="1">
    <citation type="journal article" date="2013" name="Genetics">
        <title>The draft genome and transcriptome of Panagrellus redivivus are shaped by the harsh demands of a free-living lifestyle.</title>
        <authorList>
            <person name="Srinivasan J."/>
            <person name="Dillman A.R."/>
            <person name="Macchietto M.G."/>
            <person name="Heikkinen L."/>
            <person name="Lakso M."/>
            <person name="Fracchia K.M."/>
            <person name="Antoshechkin I."/>
            <person name="Mortazavi A."/>
            <person name="Wong G."/>
            <person name="Sternberg P.W."/>
        </authorList>
    </citation>
    <scope>NUCLEOTIDE SEQUENCE [LARGE SCALE GENOMIC DNA]</scope>
    <source>
        <strain evidence="1">MT8872</strain>
    </source>
</reference>
<dbReference type="WBParaSite" id="Pan_g4128.t1">
    <property type="protein sequence ID" value="Pan_g4128.t1"/>
    <property type="gene ID" value="Pan_g4128"/>
</dbReference>